<sequence>MVSLSGAGRQKEERRPRNGIATTGDRNRLLNHPSKVALDGNELVSFDNQVCNNYRNVSHNAGKIDITDNSLLIWNLSSINNLFNLDAYRINYLCSFKILCFVETWLTDNTVAVPLILIEYELFVSGARKVNLTVGGIVVFYKKKLKPFINLMDASNLWLSLKIEIDKTVWVICIHYWKPSSDIQAAFDSVDHCKLWSKLYSLEAGAKLVRITAKLSEYDVMKLCVNSVCTKEQSRYYKGSGTGRPFVASMYGFDSHFRIRGPSGDSSIYVQTNELFGF</sequence>
<protein>
    <submittedName>
        <fullName evidence="1">Uncharacterized protein</fullName>
    </submittedName>
</protein>
<dbReference type="HOGENOM" id="CLU_1002264_0_0_1"/>
<keyword evidence="2" id="KW-1185">Reference proteome</keyword>
<dbReference type="InParanoid" id="T1HK21"/>
<dbReference type="Gene3D" id="3.60.10.10">
    <property type="entry name" value="Endonuclease/exonuclease/phosphatase"/>
    <property type="match status" value="1"/>
</dbReference>
<dbReference type="VEuPathDB" id="VectorBase:RPRC004394"/>
<evidence type="ECO:0000313" key="2">
    <source>
        <dbReference type="Proteomes" id="UP000015103"/>
    </source>
</evidence>
<evidence type="ECO:0000313" key="1">
    <source>
        <dbReference type="EnsemblMetazoa" id="RPRC004394-PA"/>
    </source>
</evidence>
<dbReference type="Proteomes" id="UP000015103">
    <property type="component" value="Unassembled WGS sequence"/>
</dbReference>
<dbReference type="InterPro" id="IPR036691">
    <property type="entry name" value="Endo/exonu/phosph_ase_sf"/>
</dbReference>
<organism evidence="1 2">
    <name type="scientific">Rhodnius prolixus</name>
    <name type="common">Triatomid bug</name>
    <dbReference type="NCBI Taxonomy" id="13249"/>
    <lineage>
        <taxon>Eukaryota</taxon>
        <taxon>Metazoa</taxon>
        <taxon>Ecdysozoa</taxon>
        <taxon>Arthropoda</taxon>
        <taxon>Hexapoda</taxon>
        <taxon>Insecta</taxon>
        <taxon>Pterygota</taxon>
        <taxon>Neoptera</taxon>
        <taxon>Paraneoptera</taxon>
        <taxon>Hemiptera</taxon>
        <taxon>Heteroptera</taxon>
        <taxon>Panheteroptera</taxon>
        <taxon>Cimicomorpha</taxon>
        <taxon>Reduviidae</taxon>
        <taxon>Triatominae</taxon>
        <taxon>Rhodnius</taxon>
    </lineage>
</organism>
<dbReference type="EMBL" id="ACPB03013229">
    <property type="status" value="NOT_ANNOTATED_CDS"/>
    <property type="molecule type" value="Genomic_DNA"/>
</dbReference>
<proteinExistence type="predicted"/>
<accession>T1HK21</accession>
<name>T1HK21_RHOPR</name>
<dbReference type="SUPFAM" id="SSF56219">
    <property type="entry name" value="DNase I-like"/>
    <property type="match status" value="1"/>
</dbReference>
<reference evidence="1" key="1">
    <citation type="submission" date="2015-05" db="UniProtKB">
        <authorList>
            <consortium name="EnsemblMetazoa"/>
        </authorList>
    </citation>
    <scope>IDENTIFICATION</scope>
</reference>
<dbReference type="EnsemblMetazoa" id="RPRC004394-RA">
    <property type="protein sequence ID" value="RPRC004394-PA"/>
    <property type="gene ID" value="RPRC004394"/>
</dbReference>
<dbReference type="AlphaFoldDB" id="T1HK21"/>